<keyword evidence="2" id="KW-1185">Reference proteome</keyword>
<dbReference type="AlphaFoldDB" id="A0A1H7T375"/>
<gene>
    <name evidence="1" type="ORF">SAMN05216214_12214</name>
</gene>
<dbReference type="RefSeq" id="WP_074870620.1">
    <property type="nucleotide sequence ID" value="NZ_FOAS01000022.1"/>
</dbReference>
<dbReference type="Proteomes" id="UP000185766">
    <property type="component" value="Unassembled WGS sequence"/>
</dbReference>
<reference evidence="1 2" key="1">
    <citation type="submission" date="2016-10" db="EMBL/GenBank/DDBJ databases">
        <authorList>
            <person name="de Groot N.N."/>
        </authorList>
    </citation>
    <scope>NUCLEOTIDE SEQUENCE [LARGE SCALE GENOMIC DNA]</scope>
    <source>
        <strain evidence="1 2">JCM 19513</strain>
    </source>
</reference>
<evidence type="ECO:0008006" key="3">
    <source>
        <dbReference type="Google" id="ProtNLM"/>
    </source>
</evidence>
<sequence length="260" mass="28128">MRFIGLLAVLLTGCTSQAVKLDAVPPSHSAQVLNSAPHRLQALVPHAPVDEVLRVYLEGDGHAWATASSPSLDPTPHSPLVVQLALQDAQPAAYVARPCQFVDEPSCHPRLWTRERFAEPAVASLLSALEQLKARTGAQQLELIGYSGGATMALLAAAQRDDVLAVQTLAGNLDPNAWTTLLRLSPLEGLAPLDYRQRLAQIPQRHLIGRQDRVLPPQLAHGYAAKLAGRCVQVIEVEATHHQGWPQAWAAWQSQPVLCP</sequence>
<evidence type="ECO:0000313" key="2">
    <source>
        <dbReference type="Proteomes" id="UP000185766"/>
    </source>
</evidence>
<protein>
    <recommendedName>
        <fullName evidence="3">Alpha/beta hydrolase</fullName>
    </recommendedName>
</protein>
<dbReference type="SUPFAM" id="SSF53474">
    <property type="entry name" value="alpha/beta-Hydrolases"/>
    <property type="match status" value="1"/>
</dbReference>
<name>A0A1H7T375_9GAMM</name>
<organism evidence="1 2">
    <name type="scientific">Atopomonas hussainii</name>
    <dbReference type="NCBI Taxonomy" id="1429083"/>
    <lineage>
        <taxon>Bacteria</taxon>
        <taxon>Pseudomonadati</taxon>
        <taxon>Pseudomonadota</taxon>
        <taxon>Gammaproteobacteria</taxon>
        <taxon>Pseudomonadales</taxon>
        <taxon>Pseudomonadaceae</taxon>
        <taxon>Atopomonas</taxon>
    </lineage>
</organism>
<dbReference type="InterPro" id="IPR029058">
    <property type="entry name" value="AB_hydrolase_fold"/>
</dbReference>
<evidence type="ECO:0000313" key="1">
    <source>
        <dbReference type="EMBL" id="SEL78736.1"/>
    </source>
</evidence>
<dbReference type="EMBL" id="FOAS01000022">
    <property type="protein sequence ID" value="SEL78736.1"/>
    <property type="molecule type" value="Genomic_DNA"/>
</dbReference>
<accession>A0A1H7T375</accession>
<dbReference type="Gene3D" id="3.40.50.1820">
    <property type="entry name" value="alpha/beta hydrolase"/>
    <property type="match status" value="1"/>
</dbReference>
<dbReference type="STRING" id="1429083.GCA_001885685_02229"/>
<proteinExistence type="predicted"/>